<keyword evidence="5" id="KW-0997">Cell inner membrane</keyword>
<keyword evidence="17" id="KW-1185">Reference proteome</keyword>
<evidence type="ECO:0000259" key="15">
    <source>
        <dbReference type="Pfam" id="PF22776"/>
    </source>
</evidence>
<evidence type="ECO:0000256" key="8">
    <source>
        <dbReference type="ARBA" id="ARBA00022847"/>
    </source>
</evidence>
<dbReference type="PANTHER" id="PTHR30540">
    <property type="entry name" value="OSMOTIC STRESS POTASSIUM TRANSPORTER"/>
    <property type="match status" value="1"/>
</dbReference>
<comment type="caution">
    <text evidence="16">The sequence shown here is derived from an EMBL/GenBank/DDBJ whole genome shotgun (WGS) entry which is preliminary data.</text>
</comment>
<keyword evidence="4 13" id="KW-1003">Cell membrane</keyword>
<protein>
    <recommendedName>
        <fullName evidence="13">Probable potassium transport system protein Kup</fullName>
    </recommendedName>
</protein>
<dbReference type="OrthoDB" id="9805577at2"/>
<feature type="transmembrane region" description="Helical" evidence="13">
    <location>
        <begin position="65"/>
        <end position="87"/>
    </location>
</feature>
<accession>A0A2V3U374</accession>
<keyword evidence="7 13" id="KW-0812">Transmembrane</keyword>
<evidence type="ECO:0000256" key="3">
    <source>
        <dbReference type="ARBA" id="ARBA00022448"/>
    </source>
</evidence>
<evidence type="ECO:0000256" key="11">
    <source>
        <dbReference type="ARBA" id="ARBA00023065"/>
    </source>
</evidence>
<evidence type="ECO:0000256" key="1">
    <source>
        <dbReference type="ARBA" id="ARBA00004141"/>
    </source>
</evidence>
<feature type="transmembrane region" description="Helical" evidence="13">
    <location>
        <begin position="410"/>
        <end position="432"/>
    </location>
</feature>
<dbReference type="HAMAP" id="MF_01522">
    <property type="entry name" value="Kup"/>
    <property type="match status" value="1"/>
</dbReference>
<evidence type="ECO:0000256" key="13">
    <source>
        <dbReference type="HAMAP-Rule" id="MF_01522"/>
    </source>
</evidence>
<feature type="transmembrane region" description="Helical" evidence="13">
    <location>
        <begin position="226"/>
        <end position="249"/>
    </location>
</feature>
<proteinExistence type="inferred from homology"/>
<gene>
    <name evidence="13" type="primary">kup</name>
    <name evidence="16" type="ORF">C7450_108174</name>
</gene>
<dbReference type="InterPro" id="IPR053952">
    <property type="entry name" value="K_trans_C"/>
</dbReference>
<evidence type="ECO:0000256" key="5">
    <source>
        <dbReference type="ARBA" id="ARBA00022519"/>
    </source>
</evidence>
<dbReference type="AlphaFoldDB" id="A0A2V3U374"/>
<evidence type="ECO:0000256" key="4">
    <source>
        <dbReference type="ARBA" id="ARBA00022475"/>
    </source>
</evidence>
<keyword evidence="9 13" id="KW-0630">Potassium</keyword>
<evidence type="ECO:0000256" key="2">
    <source>
        <dbReference type="ARBA" id="ARBA00007019"/>
    </source>
</evidence>
<feature type="transmembrane region" description="Helical" evidence="13">
    <location>
        <begin position="158"/>
        <end position="175"/>
    </location>
</feature>
<dbReference type="Proteomes" id="UP000248021">
    <property type="component" value="Unassembled WGS sequence"/>
</dbReference>
<comment type="similarity">
    <text evidence="2 13">Belongs to the HAK/KUP transporter (TC 2.A.72) family.</text>
</comment>
<dbReference type="PANTHER" id="PTHR30540:SF79">
    <property type="entry name" value="LOW AFFINITY POTASSIUM TRANSPORT SYSTEM PROTEIN KUP"/>
    <property type="match status" value="1"/>
</dbReference>
<evidence type="ECO:0000256" key="9">
    <source>
        <dbReference type="ARBA" id="ARBA00022958"/>
    </source>
</evidence>
<dbReference type="Pfam" id="PF22776">
    <property type="entry name" value="K_trans_C"/>
    <property type="match status" value="1"/>
</dbReference>
<keyword evidence="10 13" id="KW-1133">Transmembrane helix</keyword>
<keyword evidence="6 13" id="KW-0633">Potassium transport</keyword>
<reference evidence="16 17" key="1">
    <citation type="submission" date="2018-05" db="EMBL/GenBank/DDBJ databases">
        <title>Genomic Encyclopedia of Type Strains, Phase IV (KMG-IV): sequencing the most valuable type-strain genomes for metagenomic binning, comparative biology and taxonomic classification.</title>
        <authorList>
            <person name="Goeker M."/>
        </authorList>
    </citation>
    <scope>NUCLEOTIDE SEQUENCE [LARGE SCALE GENOMIC DNA]</scope>
    <source>
        <strain evidence="16 17">DSM 6462</strain>
    </source>
</reference>
<dbReference type="InterPro" id="IPR053951">
    <property type="entry name" value="K_trans_N"/>
</dbReference>
<dbReference type="GO" id="GO:0015079">
    <property type="term" value="F:potassium ion transmembrane transporter activity"/>
    <property type="evidence" value="ECO:0007669"/>
    <property type="project" value="UniProtKB-UniRule"/>
</dbReference>
<keyword evidence="3 13" id="KW-0813">Transport</keyword>
<organism evidence="16 17">
    <name type="scientific">Chelatococcus asaccharovorans</name>
    <dbReference type="NCBI Taxonomy" id="28210"/>
    <lineage>
        <taxon>Bacteria</taxon>
        <taxon>Pseudomonadati</taxon>
        <taxon>Pseudomonadota</taxon>
        <taxon>Alphaproteobacteria</taxon>
        <taxon>Hyphomicrobiales</taxon>
        <taxon>Chelatococcaceae</taxon>
        <taxon>Chelatococcus</taxon>
    </lineage>
</organism>
<dbReference type="GO" id="GO:0005886">
    <property type="term" value="C:plasma membrane"/>
    <property type="evidence" value="ECO:0007669"/>
    <property type="project" value="UniProtKB-SubCell"/>
</dbReference>
<keyword evidence="8 13" id="KW-0769">Symport</keyword>
<evidence type="ECO:0000259" key="14">
    <source>
        <dbReference type="Pfam" id="PF02705"/>
    </source>
</evidence>
<keyword evidence="11 13" id="KW-0406">Ion transport</keyword>
<keyword evidence="12 13" id="KW-0472">Membrane</keyword>
<dbReference type="RefSeq" id="WP_110376166.1">
    <property type="nucleotide sequence ID" value="NZ_CAKNFM010000006.1"/>
</dbReference>
<feature type="transmembrane region" description="Helical" evidence="13">
    <location>
        <begin position="182"/>
        <end position="206"/>
    </location>
</feature>
<dbReference type="EMBL" id="QJJK01000008">
    <property type="protein sequence ID" value="PXW56424.1"/>
    <property type="molecule type" value="Genomic_DNA"/>
</dbReference>
<dbReference type="InterPro" id="IPR003855">
    <property type="entry name" value="K+_transporter"/>
</dbReference>
<name>A0A2V3U374_9HYPH</name>
<evidence type="ECO:0000256" key="10">
    <source>
        <dbReference type="ARBA" id="ARBA00022989"/>
    </source>
</evidence>
<feature type="transmembrane region" description="Helical" evidence="13">
    <location>
        <begin position="261"/>
        <end position="281"/>
    </location>
</feature>
<evidence type="ECO:0000313" key="16">
    <source>
        <dbReference type="EMBL" id="PXW56424.1"/>
    </source>
</evidence>
<evidence type="ECO:0000313" key="17">
    <source>
        <dbReference type="Proteomes" id="UP000248021"/>
    </source>
</evidence>
<dbReference type="GO" id="GO:0015293">
    <property type="term" value="F:symporter activity"/>
    <property type="evidence" value="ECO:0007669"/>
    <property type="project" value="UniProtKB-UniRule"/>
</dbReference>
<sequence length="638" mass="67476">MSHAVAGQLTNAGTAPAHRVAASPQSLLALALGTAGVVYGDIGTSPLYAFREALAHAGPGGGRDAVLGVLSLILWTLALIVTVKYVIVLLRADNNGEGGTLSLVALLQHARGSRSGFVILLGIIGAALFYGDAVITPAISVLSAVEGLKLITPVFEPYILPLAVALLVVLFAIQYRGTARVAALFGPIMVIWFLVLALGGLGGLVSNPGVLIALDPRFGIAFLADHGSVGFVTLGAVFLAVTGAEALYADLGHFGRAPIRLTWLGLVFPALALNYCGQAAVVLDDPGAASEPFFLLFPGWALIPVVVLATAATVIASQAVITGAFSLSRQAIQLGLLPRLTISHTSDSHAGQIYMPRINMLLLAGVLCAVFAFRSSAGLASAYGIAVTGTMVVTTLLAFLVVWRVWGWSFLAAGALFAPLLFLDATFISANLSKMGQGGLFPLVVSAGLITIMLTWRRGVRVVSEKTRHADVSMDELAKLLALSHPHRVKGTAVFLTGEPDTAPRALLHNLKHNKVLHEKNVILTVTTADRPHVPDAERVAIRPVNDDFTQVTMTFGYAETPNVPQGLAIARTCGWRWDIMATSFFLSRRSLRRGPQSKLPRWQAALFIRLARNAADATDFFQIPTGRTLEVGVQVPL</sequence>
<feature type="domain" description="K+ potassium transporter integral membrane" evidence="14">
    <location>
        <begin position="31"/>
        <end position="478"/>
    </location>
</feature>
<dbReference type="InterPro" id="IPR023051">
    <property type="entry name" value="Kup"/>
</dbReference>
<feature type="transmembrane region" description="Helical" evidence="13">
    <location>
        <begin position="383"/>
        <end position="403"/>
    </location>
</feature>
<dbReference type="Pfam" id="PF02705">
    <property type="entry name" value="K_trans"/>
    <property type="match status" value="1"/>
</dbReference>
<feature type="transmembrane region" description="Helical" evidence="13">
    <location>
        <begin position="117"/>
        <end position="138"/>
    </location>
</feature>
<feature type="transmembrane region" description="Helical" evidence="13">
    <location>
        <begin position="438"/>
        <end position="456"/>
    </location>
</feature>
<feature type="transmembrane region" description="Helical" evidence="13">
    <location>
        <begin position="358"/>
        <end position="377"/>
    </location>
</feature>
<comment type="function">
    <text evidence="13">Transport of potassium into the cell. Likely operates as a K(+):H(+) symporter.</text>
</comment>
<feature type="domain" description="K+ potassium transporter C-terminal" evidence="15">
    <location>
        <begin position="490"/>
        <end position="636"/>
    </location>
</feature>
<evidence type="ECO:0000256" key="7">
    <source>
        <dbReference type="ARBA" id="ARBA00022692"/>
    </source>
</evidence>
<evidence type="ECO:0000256" key="12">
    <source>
        <dbReference type="ARBA" id="ARBA00023136"/>
    </source>
</evidence>
<evidence type="ECO:0000256" key="6">
    <source>
        <dbReference type="ARBA" id="ARBA00022538"/>
    </source>
</evidence>
<comment type="catalytic activity">
    <reaction evidence="13">
        <text>K(+)(in) + H(+)(in) = K(+)(out) + H(+)(out)</text>
        <dbReference type="Rhea" id="RHEA:28490"/>
        <dbReference type="ChEBI" id="CHEBI:15378"/>
        <dbReference type="ChEBI" id="CHEBI:29103"/>
    </reaction>
</comment>
<feature type="transmembrane region" description="Helical" evidence="13">
    <location>
        <begin position="301"/>
        <end position="327"/>
    </location>
</feature>
<comment type="subcellular location">
    <subcellularLocation>
        <location evidence="13">Cell membrane</location>
        <topology evidence="13">Multi-pass membrane protein</topology>
    </subcellularLocation>
    <subcellularLocation>
        <location evidence="1">Membrane</location>
        <topology evidence="1">Multi-pass membrane protein</topology>
    </subcellularLocation>
</comment>